<dbReference type="AlphaFoldDB" id="A0A5J5J3V0"/>
<keyword evidence="1" id="KW-0472">Membrane</keyword>
<accession>A0A5J5J3V0</accession>
<keyword evidence="3" id="KW-1185">Reference proteome</keyword>
<comment type="caution">
    <text evidence="2">The sequence shown here is derived from an EMBL/GenBank/DDBJ whole genome shotgun (WGS) entry which is preliminary data.</text>
</comment>
<keyword evidence="1" id="KW-1133">Transmembrane helix</keyword>
<dbReference type="RefSeq" id="WP_150449182.1">
    <property type="nucleotide sequence ID" value="NZ_VYSA01000002.1"/>
</dbReference>
<feature type="transmembrane region" description="Helical" evidence="1">
    <location>
        <begin position="59"/>
        <end position="79"/>
    </location>
</feature>
<evidence type="ECO:0000313" key="3">
    <source>
        <dbReference type="Proteomes" id="UP000325827"/>
    </source>
</evidence>
<protein>
    <submittedName>
        <fullName evidence="2">Uncharacterized protein</fullName>
    </submittedName>
</protein>
<evidence type="ECO:0000256" key="1">
    <source>
        <dbReference type="SAM" id="Phobius"/>
    </source>
</evidence>
<dbReference type="EMBL" id="VYSA01000002">
    <property type="protein sequence ID" value="KAA9108150.1"/>
    <property type="molecule type" value="Genomic_DNA"/>
</dbReference>
<proteinExistence type="predicted"/>
<dbReference type="Proteomes" id="UP000325827">
    <property type="component" value="Unassembled WGS sequence"/>
</dbReference>
<gene>
    <name evidence="2" type="ORF">F6B43_12145</name>
</gene>
<evidence type="ECO:0000313" key="2">
    <source>
        <dbReference type="EMBL" id="KAA9108150.1"/>
    </source>
</evidence>
<name>A0A5J5J3V0_9MICO</name>
<reference evidence="3" key="1">
    <citation type="submission" date="2019-09" db="EMBL/GenBank/DDBJ databases">
        <title>Mumia zhuanghuii sp. nov. isolated from the intestinal contents of plateau pika (Ochotona curzoniae) in the Qinghai-Tibet plateau of China.</title>
        <authorList>
            <person name="Tian Z."/>
        </authorList>
    </citation>
    <scope>NUCLEOTIDE SEQUENCE [LARGE SCALE GENOMIC DNA]</scope>
    <source>
        <strain evidence="3">JCM 30598</strain>
    </source>
</reference>
<feature type="transmembrane region" description="Helical" evidence="1">
    <location>
        <begin position="18"/>
        <end position="39"/>
    </location>
</feature>
<organism evidence="2 3">
    <name type="scientific">Microbacterium rhizomatis</name>
    <dbReference type="NCBI Taxonomy" id="1631477"/>
    <lineage>
        <taxon>Bacteria</taxon>
        <taxon>Bacillati</taxon>
        <taxon>Actinomycetota</taxon>
        <taxon>Actinomycetes</taxon>
        <taxon>Micrococcales</taxon>
        <taxon>Microbacteriaceae</taxon>
        <taxon>Microbacterium</taxon>
    </lineage>
</organism>
<keyword evidence="1" id="KW-0812">Transmembrane</keyword>
<sequence length="113" mass="12166">MNMESADRRGRPGLSEPLLLITQGLVAAVAVFFVYQVGAISPGCSPGCNYELFNQINHVFRWIAGLLFCAALIVVIVFAARGRRSRWAPTVGIILTIAAAMWAIIAGFNAFAP</sequence>
<feature type="transmembrane region" description="Helical" evidence="1">
    <location>
        <begin position="91"/>
        <end position="112"/>
    </location>
</feature>